<name>K9X6Z6_9NOST</name>
<dbReference type="Proteomes" id="UP000010475">
    <property type="component" value="Chromosome"/>
</dbReference>
<dbReference type="EMBL" id="CP003642">
    <property type="protein sequence ID" value="AFZ27851.1"/>
    <property type="molecule type" value="Genomic_DNA"/>
</dbReference>
<reference evidence="2 3" key="1">
    <citation type="submission" date="2012-06" db="EMBL/GenBank/DDBJ databases">
        <title>Finished chromosome of genome of Cylindrospermum stagnale PCC 7417.</title>
        <authorList>
            <consortium name="US DOE Joint Genome Institute"/>
            <person name="Gugger M."/>
            <person name="Coursin T."/>
            <person name="Rippka R."/>
            <person name="Tandeau De Marsac N."/>
            <person name="Huntemann M."/>
            <person name="Wei C.-L."/>
            <person name="Han J."/>
            <person name="Detter J.C."/>
            <person name="Han C."/>
            <person name="Tapia R."/>
            <person name="Chen A."/>
            <person name="Kyrpides N."/>
            <person name="Mavromatis K."/>
            <person name="Markowitz V."/>
            <person name="Szeto E."/>
            <person name="Ivanova N."/>
            <person name="Pagani I."/>
            <person name="Pati A."/>
            <person name="Goodwin L."/>
            <person name="Nordberg H.P."/>
            <person name="Cantor M.N."/>
            <person name="Hua S.X."/>
            <person name="Woyke T."/>
            <person name="Kerfeld C.A."/>
        </authorList>
    </citation>
    <scope>NUCLEOTIDE SEQUENCE [LARGE SCALE GENOMIC DNA]</scope>
    <source>
        <strain evidence="2 3">PCC 7417</strain>
    </source>
</reference>
<organism evidence="2 3">
    <name type="scientific">Cylindrospermum stagnale PCC 7417</name>
    <dbReference type="NCBI Taxonomy" id="56107"/>
    <lineage>
        <taxon>Bacteria</taxon>
        <taxon>Bacillati</taxon>
        <taxon>Cyanobacteriota</taxon>
        <taxon>Cyanophyceae</taxon>
        <taxon>Nostocales</taxon>
        <taxon>Nostocaceae</taxon>
        <taxon>Cylindrospermum</taxon>
    </lineage>
</organism>
<dbReference type="AlphaFoldDB" id="K9X6Z6"/>
<keyword evidence="3" id="KW-1185">Reference proteome</keyword>
<evidence type="ECO:0000313" key="3">
    <source>
        <dbReference type="Proteomes" id="UP000010475"/>
    </source>
</evidence>
<accession>K9X6Z6</accession>
<evidence type="ECO:0000313" key="2">
    <source>
        <dbReference type="EMBL" id="AFZ27851.1"/>
    </source>
</evidence>
<proteinExistence type="predicted"/>
<dbReference type="KEGG" id="csg:Cylst_5867"/>
<protein>
    <submittedName>
        <fullName evidence="2">Uncharacterized protein</fullName>
    </submittedName>
</protein>
<gene>
    <name evidence="2" type="ORF">Cylst_5867</name>
</gene>
<dbReference type="eggNOG" id="ENOG5030M42">
    <property type="taxonomic scope" value="Bacteria"/>
</dbReference>
<dbReference type="OrthoDB" id="530643at2"/>
<keyword evidence="1" id="KW-0472">Membrane</keyword>
<feature type="transmembrane region" description="Helical" evidence="1">
    <location>
        <begin position="21"/>
        <end position="43"/>
    </location>
</feature>
<evidence type="ECO:0000256" key="1">
    <source>
        <dbReference type="SAM" id="Phobius"/>
    </source>
</evidence>
<keyword evidence="1" id="KW-0812">Transmembrane</keyword>
<dbReference type="STRING" id="56107.Cylst_5867"/>
<dbReference type="RefSeq" id="WP_015211085.1">
    <property type="nucleotide sequence ID" value="NC_019757.1"/>
</dbReference>
<keyword evidence="1" id="KW-1133">Transmembrane helix</keyword>
<dbReference type="HOGENOM" id="CLU_181501_0_0_3"/>
<sequence>MRDDRPPGKKGKFALNSAAKIVLFTTFSGMFLTSSFYLASLIISGVNTSLSNIHPTFIPWISDEDRCESSGRSWRDNKCWDYEHSPSF</sequence>